<dbReference type="Gene3D" id="3.40.1440.10">
    <property type="entry name" value="GIY-YIG endonuclease"/>
    <property type="match status" value="1"/>
</dbReference>
<feature type="domain" description="GIY-YIG" evidence="10">
    <location>
        <begin position="31"/>
        <end position="113"/>
    </location>
</feature>
<dbReference type="SUPFAM" id="SSF82771">
    <property type="entry name" value="GIY-YIG endonuclease"/>
    <property type="match status" value="1"/>
</dbReference>
<accession>A0AAN7R053</accession>
<comment type="caution">
    <text evidence="11">The sequence shown here is derived from an EMBL/GenBank/DDBJ whole genome shotgun (WGS) entry which is preliminary data.</text>
</comment>
<evidence type="ECO:0000256" key="9">
    <source>
        <dbReference type="SAM" id="MobiDB-lite"/>
    </source>
</evidence>
<evidence type="ECO:0000256" key="5">
    <source>
        <dbReference type="ARBA" id="ARBA00023172"/>
    </source>
</evidence>
<comment type="subunit">
    <text evidence="8">Forms a heterodimer with a member of the SLX4 family.</text>
</comment>
<keyword evidence="7 8" id="KW-0539">Nucleus</keyword>
<dbReference type="HAMAP" id="MF_03100">
    <property type="entry name" value="Endonuc_su_Slx1"/>
    <property type="match status" value="1"/>
</dbReference>
<feature type="region of interest" description="Disordered" evidence="9">
    <location>
        <begin position="1"/>
        <end position="26"/>
    </location>
</feature>
<protein>
    <recommendedName>
        <fullName evidence="8">Structure-specific endonuclease subunit SLX1 homolog</fullName>
        <ecNumber evidence="8">3.1.-.-</ecNumber>
    </recommendedName>
</protein>
<evidence type="ECO:0000313" key="12">
    <source>
        <dbReference type="Proteomes" id="UP001346149"/>
    </source>
</evidence>
<dbReference type="CDD" id="cd10455">
    <property type="entry name" value="GIY-YIG_SLX1"/>
    <property type="match status" value="1"/>
</dbReference>
<feature type="region of interest" description="Disordered" evidence="9">
    <location>
        <begin position="189"/>
        <end position="210"/>
    </location>
</feature>
<keyword evidence="6 8" id="KW-0234">DNA repair</keyword>
<comment type="similarity">
    <text evidence="8">Belongs to the SLX1 family.</text>
</comment>
<name>A0AAN7R053_TRANT</name>
<reference evidence="11 12" key="1">
    <citation type="journal article" date="2023" name="Hortic Res">
        <title>Pangenome of water caltrop reveals structural variations and asymmetric subgenome divergence after allopolyploidization.</title>
        <authorList>
            <person name="Zhang X."/>
            <person name="Chen Y."/>
            <person name="Wang L."/>
            <person name="Yuan Y."/>
            <person name="Fang M."/>
            <person name="Shi L."/>
            <person name="Lu R."/>
            <person name="Comes H.P."/>
            <person name="Ma Y."/>
            <person name="Chen Y."/>
            <person name="Huang G."/>
            <person name="Zhou Y."/>
            <person name="Zheng Z."/>
            <person name="Qiu Y."/>
        </authorList>
    </citation>
    <scope>NUCLEOTIDE SEQUENCE [LARGE SCALE GENOMIC DNA]</scope>
    <source>
        <strain evidence="11">F231</strain>
    </source>
</reference>
<gene>
    <name evidence="11" type="ORF">SAY86_002196</name>
</gene>
<dbReference type="PROSITE" id="PS50164">
    <property type="entry name" value="GIY_YIG"/>
    <property type="match status" value="1"/>
</dbReference>
<comment type="subcellular location">
    <subcellularLocation>
        <location evidence="8">Nucleus</location>
    </subcellularLocation>
</comment>
<dbReference type="GO" id="GO:0017108">
    <property type="term" value="F:5'-flap endonuclease activity"/>
    <property type="evidence" value="ECO:0007669"/>
    <property type="project" value="InterPro"/>
</dbReference>
<dbReference type="PANTHER" id="PTHR20208:SF10">
    <property type="entry name" value="STRUCTURE-SPECIFIC ENDONUCLEASE SUBUNIT SLX1"/>
    <property type="match status" value="1"/>
</dbReference>
<evidence type="ECO:0000256" key="8">
    <source>
        <dbReference type="HAMAP-Rule" id="MF_03100"/>
    </source>
</evidence>
<dbReference type="InterPro" id="IPR000305">
    <property type="entry name" value="GIY-YIG_endonuc"/>
</dbReference>
<dbReference type="SMART" id="SM00465">
    <property type="entry name" value="GIYc"/>
    <property type="match status" value="1"/>
</dbReference>
<dbReference type="FunFam" id="3.40.1440.10:FF:000005">
    <property type="entry name" value="Structure-specific endonuclease subunit SLX1 homolog"/>
    <property type="match status" value="1"/>
</dbReference>
<feature type="compositionally biased region" description="Acidic residues" evidence="9">
    <location>
        <begin position="9"/>
        <end position="26"/>
    </location>
</feature>
<evidence type="ECO:0000313" key="11">
    <source>
        <dbReference type="EMBL" id="KAK4785507.1"/>
    </source>
</evidence>
<keyword evidence="12" id="KW-1185">Reference proteome</keyword>
<dbReference type="Pfam" id="PF01541">
    <property type="entry name" value="GIY-YIG"/>
    <property type="match status" value="1"/>
</dbReference>
<dbReference type="AlphaFoldDB" id="A0AAN7R053"/>
<proteinExistence type="inferred from homology"/>
<organism evidence="11 12">
    <name type="scientific">Trapa natans</name>
    <name type="common">Water chestnut</name>
    <dbReference type="NCBI Taxonomy" id="22666"/>
    <lineage>
        <taxon>Eukaryota</taxon>
        <taxon>Viridiplantae</taxon>
        <taxon>Streptophyta</taxon>
        <taxon>Embryophyta</taxon>
        <taxon>Tracheophyta</taxon>
        <taxon>Spermatophyta</taxon>
        <taxon>Magnoliopsida</taxon>
        <taxon>eudicotyledons</taxon>
        <taxon>Gunneridae</taxon>
        <taxon>Pentapetalae</taxon>
        <taxon>rosids</taxon>
        <taxon>malvids</taxon>
        <taxon>Myrtales</taxon>
        <taxon>Lythraceae</taxon>
        <taxon>Trapa</taxon>
    </lineage>
</organism>
<dbReference type="InterPro" id="IPR027520">
    <property type="entry name" value="Slx1"/>
</dbReference>
<dbReference type="InterPro" id="IPR050381">
    <property type="entry name" value="SLX1_endonuclease"/>
</dbReference>
<dbReference type="Proteomes" id="UP001346149">
    <property type="component" value="Unassembled WGS sequence"/>
</dbReference>
<keyword evidence="4 8" id="KW-0378">Hydrolase</keyword>
<keyword evidence="5 8" id="KW-0233">DNA recombination</keyword>
<dbReference type="GO" id="GO:0000724">
    <property type="term" value="P:double-strand break repair via homologous recombination"/>
    <property type="evidence" value="ECO:0007669"/>
    <property type="project" value="TreeGrafter"/>
</dbReference>
<evidence type="ECO:0000259" key="10">
    <source>
        <dbReference type="PROSITE" id="PS50164"/>
    </source>
</evidence>
<dbReference type="GO" id="GO:0033557">
    <property type="term" value="C:Slx1-Slx4 complex"/>
    <property type="evidence" value="ECO:0007669"/>
    <property type="project" value="UniProtKB-UniRule"/>
</dbReference>
<sequence length="358" mass="40044">MRRRRGEAVEEEEEEEEEEGAVEETEGSSKRFYGCYLLASLSPRHKGKTYIGFTVNPKRRIRQHNGEMRSGAWRTKSKRPWEMVLYIYGFPTNVSALQFEWAWQHPRKSIAVREAAANFKSLSGIAHKIKLAYAMLTLPSWHSMNITVNYFSTKYLNHSAGCMSLPKQMKVRICPMDELPCYVDGSTSPIESDNEWEEYGESDSASGTQDDSLANAAVHTLPANEILESCKSYDGQQFAEASVFGAKDGLQSILLDSPLRALSPIKRKLSSLDDANLIDRTIEEFGAQLDQHADGQSLGGSTSINTVTSPTSPDIEIIELVTPPPDPRGKELRAKRRRVPTVSKQVIDLTNSPVFIQL</sequence>
<keyword evidence="1 8" id="KW-0540">Nuclease</keyword>
<dbReference type="PANTHER" id="PTHR20208">
    <property type="entry name" value="STRUCTURE-SPECIFIC ENDONUCLEASE SUBUNIT SLX1"/>
    <property type="match status" value="1"/>
</dbReference>
<dbReference type="EC" id="3.1.-.-" evidence="8"/>
<dbReference type="EMBL" id="JAXQNO010000013">
    <property type="protein sequence ID" value="KAK4785507.1"/>
    <property type="molecule type" value="Genomic_DNA"/>
</dbReference>
<evidence type="ECO:0000256" key="6">
    <source>
        <dbReference type="ARBA" id="ARBA00023204"/>
    </source>
</evidence>
<dbReference type="InterPro" id="IPR035901">
    <property type="entry name" value="GIY-YIG_endonuc_sf"/>
</dbReference>
<dbReference type="GO" id="GO:0008821">
    <property type="term" value="F:crossover junction DNA endonuclease activity"/>
    <property type="evidence" value="ECO:0007669"/>
    <property type="project" value="TreeGrafter"/>
</dbReference>
<feature type="compositionally biased region" description="Acidic residues" evidence="9">
    <location>
        <begin position="192"/>
        <end position="201"/>
    </location>
</feature>
<evidence type="ECO:0000256" key="2">
    <source>
        <dbReference type="ARBA" id="ARBA00022759"/>
    </source>
</evidence>
<evidence type="ECO:0000256" key="4">
    <source>
        <dbReference type="ARBA" id="ARBA00022801"/>
    </source>
</evidence>
<comment type="cofactor">
    <cofactor evidence="8">
        <name>a divalent metal cation</name>
        <dbReference type="ChEBI" id="CHEBI:60240"/>
    </cofactor>
</comment>
<keyword evidence="3 8" id="KW-0227">DNA damage</keyword>
<evidence type="ECO:0000256" key="7">
    <source>
        <dbReference type="ARBA" id="ARBA00023242"/>
    </source>
</evidence>
<evidence type="ECO:0000256" key="1">
    <source>
        <dbReference type="ARBA" id="ARBA00022722"/>
    </source>
</evidence>
<keyword evidence="2 8" id="KW-0255">Endonuclease</keyword>
<comment type="function">
    <text evidence="8">Catalytic subunit of a heterodimeric structure-specific endonuclease that resolves DNA secondary structures generated during DNA repair and recombination. Has endonuclease activity towards branched DNA substrates, introducing single-strand cuts in duplex DNA close to junctions with ss-DNA.</text>
</comment>
<comment type="caution">
    <text evidence="8">Lacks conserved residue(s) required for the propagation of feature annotation.</text>
</comment>
<evidence type="ECO:0000256" key="3">
    <source>
        <dbReference type="ARBA" id="ARBA00022763"/>
    </source>
</evidence>